<dbReference type="Gene3D" id="1.20.1600.10">
    <property type="entry name" value="Outer membrane efflux proteins (OEP)"/>
    <property type="match status" value="1"/>
</dbReference>
<dbReference type="PANTHER" id="PTHR30203">
    <property type="entry name" value="OUTER MEMBRANE CATION EFFLUX PROTEIN"/>
    <property type="match status" value="1"/>
</dbReference>
<dbReference type="AlphaFoldDB" id="A0A8J3AWN4"/>
<dbReference type="Pfam" id="PF02321">
    <property type="entry name" value="OEP"/>
    <property type="match status" value="1"/>
</dbReference>
<proteinExistence type="inferred from homology"/>
<reference evidence="2" key="1">
    <citation type="journal article" date="2014" name="Int. J. Syst. Evol. Microbiol.">
        <title>Complete genome sequence of Corynebacterium casei LMG S-19264T (=DSM 44701T), isolated from a smear-ripened cheese.</title>
        <authorList>
            <consortium name="US DOE Joint Genome Institute (JGI-PGF)"/>
            <person name="Walter F."/>
            <person name="Albersmeier A."/>
            <person name="Kalinowski J."/>
            <person name="Ruckert C."/>
        </authorList>
    </citation>
    <scope>NUCLEOTIDE SEQUENCE</scope>
    <source>
        <strain evidence="2">CCM 7664</strain>
    </source>
</reference>
<name>A0A8J3AWN4_9BURK</name>
<sequence>MPIFNAGRLAAGRDLAIAQREELLAQYRQAIVAAYGDVEIALNTIAGIDAQRVAQEEEARQAQRALTLAEFRYRAGAETALVLLDAQRTLYGAQDAVAQLRMQRLQASVGLYRALGGGWQLSEAEAS</sequence>
<dbReference type="InterPro" id="IPR010131">
    <property type="entry name" value="MdtP/NodT-like"/>
</dbReference>
<protein>
    <submittedName>
        <fullName evidence="2">Uncharacterized protein</fullName>
    </submittedName>
</protein>
<accession>A0A8J3AWN4</accession>
<organism evidence="2 3">
    <name type="scientific">Oxalicibacterium solurbis</name>
    <dbReference type="NCBI Taxonomy" id="69280"/>
    <lineage>
        <taxon>Bacteria</taxon>
        <taxon>Pseudomonadati</taxon>
        <taxon>Pseudomonadota</taxon>
        <taxon>Betaproteobacteria</taxon>
        <taxon>Burkholderiales</taxon>
        <taxon>Oxalobacteraceae</taxon>
        <taxon>Oxalicibacterium</taxon>
    </lineage>
</organism>
<dbReference type="InterPro" id="IPR003423">
    <property type="entry name" value="OMP_efflux"/>
</dbReference>
<dbReference type="EMBL" id="BMDP01000003">
    <property type="protein sequence ID" value="GGI54924.1"/>
    <property type="molecule type" value="Genomic_DNA"/>
</dbReference>
<dbReference type="PANTHER" id="PTHR30203:SF33">
    <property type="entry name" value="BLR4455 PROTEIN"/>
    <property type="match status" value="1"/>
</dbReference>
<comment type="similarity">
    <text evidence="1">Belongs to the outer membrane factor (OMF) (TC 1.B.17) family.</text>
</comment>
<dbReference type="GO" id="GO:0015562">
    <property type="term" value="F:efflux transmembrane transporter activity"/>
    <property type="evidence" value="ECO:0007669"/>
    <property type="project" value="InterPro"/>
</dbReference>
<dbReference type="Proteomes" id="UP000627205">
    <property type="component" value="Unassembled WGS sequence"/>
</dbReference>
<evidence type="ECO:0000313" key="2">
    <source>
        <dbReference type="EMBL" id="GGI54924.1"/>
    </source>
</evidence>
<comment type="caution">
    <text evidence="2">The sequence shown here is derived from an EMBL/GenBank/DDBJ whole genome shotgun (WGS) entry which is preliminary data.</text>
</comment>
<reference evidence="2" key="2">
    <citation type="submission" date="2020-09" db="EMBL/GenBank/DDBJ databases">
        <authorList>
            <person name="Sun Q."/>
            <person name="Sedlacek I."/>
        </authorList>
    </citation>
    <scope>NUCLEOTIDE SEQUENCE</scope>
    <source>
        <strain evidence="2">CCM 7664</strain>
    </source>
</reference>
<keyword evidence="3" id="KW-1185">Reference proteome</keyword>
<evidence type="ECO:0000313" key="3">
    <source>
        <dbReference type="Proteomes" id="UP000627205"/>
    </source>
</evidence>
<gene>
    <name evidence="2" type="ORF">GCM10011430_20980</name>
</gene>
<dbReference type="SUPFAM" id="SSF56954">
    <property type="entry name" value="Outer membrane efflux proteins (OEP)"/>
    <property type="match status" value="1"/>
</dbReference>
<evidence type="ECO:0000256" key="1">
    <source>
        <dbReference type="ARBA" id="ARBA00007613"/>
    </source>
</evidence>